<feature type="compositionally biased region" description="Basic residues" evidence="1">
    <location>
        <begin position="145"/>
        <end position="155"/>
    </location>
</feature>
<gene>
    <name evidence="2" type="ORF">PV08_04564</name>
</gene>
<organism evidence="2 3">
    <name type="scientific">Exophiala spinifera</name>
    <dbReference type="NCBI Taxonomy" id="91928"/>
    <lineage>
        <taxon>Eukaryota</taxon>
        <taxon>Fungi</taxon>
        <taxon>Dikarya</taxon>
        <taxon>Ascomycota</taxon>
        <taxon>Pezizomycotina</taxon>
        <taxon>Eurotiomycetes</taxon>
        <taxon>Chaetothyriomycetidae</taxon>
        <taxon>Chaetothyriales</taxon>
        <taxon>Herpotrichiellaceae</taxon>
        <taxon>Exophiala</taxon>
    </lineage>
</organism>
<feature type="compositionally biased region" description="Low complexity" evidence="1">
    <location>
        <begin position="76"/>
        <end position="86"/>
    </location>
</feature>
<feature type="compositionally biased region" description="Polar residues" evidence="1">
    <location>
        <begin position="1"/>
        <end position="16"/>
    </location>
</feature>
<proteinExistence type="predicted"/>
<dbReference type="HOGENOM" id="CLU_1488865_0_0_1"/>
<dbReference type="AlphaFoldDB" id="A0A0D2BFI8"/>
<evidence type="ECO:0000313" key="3">
    <source>
        <dbReference type="Proteomes" id="UP000053328"/>
    </source>
</evidence>
<accession>A0A0D2BFI8</accession>
<evidence type="ECO:0000313" key="2">
    <source>
        <dbReference type="EMBL" id="KIW17370.1"/>
    </source>
</evidence>
<dbReference type="GeneID" id="27331647"/>
<dbReference type="Proteomes" id="UP000053328">
    <property type="component" value="Unassembled WGS sequence"/>
</dbReference>
<reference evidence="2 3" key="1">
    <citation type="submission" date="2015-01" db="EMBL/GenBank/DDBJ databases">
        <title>The Genome Sequence of Exophiala spinifera CBS89968.</title>
        <authorList>
            <consortium name="The Broad Institute Genomics Platform"/>
            <person name="Cuomo C."/>
            <person name="de Hoog S."/>
            <person name="Gorbushina A."/>
            <person name="Stielow B."/>
            <person name="Teixiera M."/>
            <person name="Abouelleil A."/>
            <person name="Chapman S.B."/>
            <person name="Priest M."/>
            <person name="Young S.K."/>
            <person name="Wortman J."/>
            <person name="Nusbaum C."/>
            <person name="Birren B."/>
        </authorList>
    </citation>
    <scope>NUCLEOTIDE SEQUENCE [LARGE SCALE GENOMIC DNA]</scope>
    <source>
        <strain evidence="2 3">CBS 89968</strain>
    </source>
</reference>
<sequence length="195" mass="21406">MTASTSSTEPSAISNRLKTRGIANGPNPKGMVGPPASMSKISQSAELDEYTASMRNYLAGVENSRCQSTRDRRSESVSSNSNVDSSGSDREKSPEFQWMDLAAVRRAHGAVDLNRLPNTNGLPKSLRTKQLNQPGSPSVGLSKDSRHHLHQHRQRENRSISPGIEGVKKKHISYTRRSQLHLQSLGVRSSQKDCT</sequence>
<dbReference type="VEuPathDB" id="FungiDB:PV08_04564"/>
<protein>
    <submittedName>
        <fullName evidence="2">Uncharacterized protein</fullName>
    </submittedName>
</protein>
<keyword evidence="3" id="KW-1185">Reference proteome</keyword>
<dbReference type="EMBL" id="KN847494">
    <property type="protein sequence ID" value="KIW17370.1"/>
    <property type="molecule type" value="Genomic_DNA"/>
</dbReference>
<feature type="region of interest" description="Disordered" evidence="1">
    <location>
        <begin position="1"/>
        <end position="44"/>
    </location>
</feature>
<dbReference type="RefSeq" id="XP_016237586.1">
    <property type="nucleotide sequence ID" value="XM_016378909.1"/>
</dbReference>
<feature type="region of interest" description="Disordered" evidence="1">
    <location>
        <begin position="61"/>
        <end position="96"/>
    </location>
</feature>
<feature type="region of interest" description="Disordered" evidence="1">
    <location>
        <begin position="112"/>
        <end position="168"/>
    </location>
</feature>
<feature type="compositionally biased region" description="Polar residues" evidence="1">
    <location>
        <begin position="116"/>
        <end position="136"/>
    </location>
</feature>
<dbReference type="OrthoDB" id="4151708at2759"/>
<evidence type="ECO:0000256" key="1">
    <source>
        <dbReference type="SAM" id="MobiDB-lite"/>
    </source>
</evidence>
<name>A0A0D2BFI8_9EURO</name>